<dbReference type="InterPro" id="IPR000943">
    <property type="entry name" value="RNA_pol_sigma70"/>
</dbReference>
<accession>A0A1Q9ALF0</accession>
<evidence type="ECO:0000313" key="10">
    <source>
        <dbReference type="EMBL" id="OQP86940.1"/>
    </source>
</evidence>
<evidence type="ECO:0000313" key="9">
    <source>
        <dbReference type="EMBL" id="OLP56141.1"/>
    </source>
</evidence>
<feature type="domain" description="RNA polymerase sigma-70" evidence="8">
    <location>
        <begin position="246"/>
        <end position="272"/>
    </location>
</feature>
<keyword evidence="4 6" id="KW-0238">DNA-binding</keyword>
<dbReference type="PIRSF" id="PIRSF000770">
    <property type="entry name" value="RNA_pol_sigma-SigE/K"/>
    <property type="match status" value="1"/>
</dbReference>
<organism evidence="9 11">
    <name type="scientific">Xaviernesmea rhizosphaerae</name>
    <dbReference type="NCBI Taxonomy" id="1672749"/>
    <lineage>
        <taxon>Bacteria</taxon>
        <taxon>Pseudomonadati</taxon>
        <taxon>Pseudomonadota</taxon>
        <taxon>Alphaproteobacteria</taxon>
        <taxon>Hyphomicrobiales</taxon>
        <taxon>Rhizobiaceae</taxon>
        <taxon>Rhizobium/Agrobacterium group</taxon>
        <taxon>Xaviernesmea</taxon>
    </lineage>
</organism>
<dbReference type="InterPro" id="IPR007627">
    <property type="entry name" value="RNA_pol_sigma70_r2"/>
</dbReference>
<dbReference type="InterPro" id="IPR050813">
    <property type="entry name" value="Sigma-70_Factor"/>
</dbReference>
<feature type="domain" description="RNA polymerase sigma-70" evidence="7">
    <location>
        <begin position="68"/>
        <end position="81"/>
    </location>
</feature>
<dbReference type="PROSITE" id="PS00716">
    <property type="entry name" value="SIGMA70_2"/>
    <property type="match status" value="1"/>
</dbReference>
<reference evidence="9 11" key="1">
    <citation type="submission" date="2016-09" db="EMBL/GenBank/DDBJ databases">
        <title>Rhizobium sp. nov., a novel species isolated from the rice rhizosphere.</title>
        <authorList>
            <person name="Zhao J."/>
            <person name="Zhang X."/>
        </authorList>
    </citation>
    <scope>NUCLEOTIDE SEQUENCE [LARGE SCALE GENOMIC DNA]</scope>
    <source>
        <strain evidence="9 11">MH17</strain>
    </source>
</reference>
<evidence type="ECO:0000259" key="8">
    <source>
        <dbReference type="PROSITE" id="PS00716"/>
    </source>
</evidence>
<dbReference type="PROSITE" id="PS00715">
    <property type="entry name" value="SIGMA70_1"/>
    <property type="match status" value="1"/>
</dbReference>
<dbReference type="STRING" id="1672749.BJF92_20305"/>
<protein>
    <recommendedName>
        <fullName evidence="6">RNA polymerase sigma factor</fullName>
    </recommendedName>
</protein>
<dbReference type="OrthoDB" id="9809557at2"/>
<dbReference type="AlphaFoldDB" id="A0A1Q9ALF0"/>
<dbReference type="InterPro" id="IPR007630">
    <property type="entry name" value="RNA_pol_sigma70_r4"/>
</dbReference>
<dbReference type="GO" id="GO:0006352">
    <property type="term" value="P:DNA-templated transcription initiation"/>
    <property type="evidence" value="ECO:0007669"/>
    <property type="project" value="InterPro"/>
</dbReference>
<dbReference type="Pfam" id="PF04545">
    <property type="entry name" value="Sigma70_r4"/>
    <property type="match status" value="1"/>
</dbReference>
<comment type="function">
    <text evidence="6">Sigma factors are initiation factors that promote the attachment of RNA polymerase to specific initiation sites and are then released.</text>
</comment>
<dbReference type="InterPro" id="IPR014284">
    <property type="entry name" value="RNA_pol_sigma-70_dom"/>
</dbReference>
<dbReference type="Pfam" id="PF04542">
    <property type="entry name" value="Sigma70_r2"/>
    <property type="match status" value="1"/>
</dbReference>
<comment type="caution">
    <text evidence="9">The sequence shown here is derived from an EMBL/GenBank/DDBJ whole genome shotgun (WGS) entry which is preliminary data.</text>
</comment>
<dbReference type="Proteomes" id="UP000186143">
    <property type="component" value="Unassembled WGS sequence"/>
</dbReference>
<dbReference type="EMBL" id="MSPX01000005">
    <property type="protein sequence ID" value="OQP86940.1"/>
    <property type="molecule type" value="Genomic_DNA"/>
</dbReference>
<dbReference type="CDD" id="cd06171">
    <property type="entry name" value="Sigma70_r4"/>
    <property type="match status" value="1"/>
</dbReference>
<dbReference type="NCBIfam" id="TIGR02937">
    <property type="entry name" value="sigma70-ECF"/>
    <property type="match status" value="1"/>
</dbReference>
<reference evidence="10 12" key="3">
    <citation type="journal article" date="2017" name="Antonie Van Leeuwenhoek">
        <title>Rhizobium rhizosphaerae sp. nov., a novel species isolated from rice rhizosphere.</title>
        <authorList>
            <person name="Zhao J.J."/>
            <person name="Zhang J."/>
            <person name="Zhang R.J."/>
            <person name="Zhang C.W."/>
            <person name="Yin H.Q."/>
            <person name="Zhang X.X."/>
        </authorList>
    </citation>
    <scope>NUCLEOTIDE SEQUENCE [LARGE SCALE GENOMIC DNA]</scope>
    <source>
        <strain evidence="10 12">RD15</strain>
    </source>
</reference>
<sequence>MKTLSADRRMIKIAMAAPYLERQEEQELAQAWKDNNDQNARNKIAMAHMRLVISMAAKFRHFGLPMSDLVQEGHIGLLEAAARFEPSRDVRFSTYATWWIRASMQDYVLRNWSIVRGGTSSAQKALFFNLRRLRAKLAQGDRQLTARAVHEEIAAALGVSLADVQTMDARLSSSDTSLQAPISAGDADGGERLDLLACAAPLPDEQVSDMIDQERRRTWLGHALKQLNEREMKIIRARRLTDESATLEELGVDLGISKERVRQIETRAMEKLKAALVAQAPMTALTSM</sequence>
<dbReference type="PANTHER" id="PTHR30376:SF3">
    <property type="entry name" value="RNA POLYMERASE SIGMA FACTOR RPOH"/>
    <property type="match status" value="1"/>
</dbReference>
<keyword evidence="2 6" id="KW-0805">Transcription regulation</keyword>
<evidence type="ECO:0000313" key="11">
    <source>
        <dbReference type="Proteomes" id="UP000186143"/>
    </source>
</evidence>
<dbReference type="InterPro" id="IPR013325">
    <property type="entry name" value="RNA_pol_sigma_r2"/>
</dbReference>
<comment type="similarity">
    <text evidence="1 6">Belongs to the sigma-70 factor family.</text>
</comment>
<dbReference type="PANTHER" id="PTHR30376">
    <property type="entry name" value="SIGMA FACTOR RPOH HEAT SHOCK RELATED"/>
    <property type="match status" value="1"/>
</dbReference>
<dbReference type="Gene3D" id="1.20.120.1810">
    <property type="match status" value="1"/>
</dbReference>
<dbReference type="SUPFAM" id="SSF88946">
    <property type="entry name" value="Sigma2 domain of RNA polymerase sigma factors"/>
    <property type="match status" value="1"/>
</dbReference>
<evidence type="ECO:0000256" key="6">
    <source>
        <dbReference type="RuleBase" id="RU362124"/>
    </source>
</evidence>
<evidence type="ECO:0000259" key="7">
    <source>
        <dbReference type="PROSITE" id="PS00715"/>
    </source>
</evidence>
<name>A0A1Q9ALF0_9HYPH</name>
<gene>
    <name evidence="9" type="ORF">BJF92_20305</name>
    <name evidence="10" type="ORF">BTR14_08395</name>
</gene>
<dbReference type="InterPro" id="IPR013324">
    <property type="entry name" value="RNA_pol_sigma_r3/r4-like"/>
</dbReference>
<evidence type="ECO:0000256" key="1">
    <source>
        <dbReference type="ARBA" id="ARBA00007788"/>
    </source>
</evidence>
<dbReference type="SUPFAM" id="SSF88659">
    <property type="entry name" value="Sigma3 and sigma4 domains of RNA polymerase sigma factors"/>
    <property type="match status" value="1"/>
</dbReference>
<dbReference type="NCBIfam" id="NF005693">
    <property type="entry name" value="PRK07500.1"/>
    <property type="match status" value="1"/>
</dbReference>
<keyword evidence="5 6" id="KW-0804">Transcription</keyword>
<evidence type="ECO:0000256" key="4">
    <source>
        <dbReference type="ARBA" id="ARBA00023125"/>
    </source>
</evidence>
<dbReference type="GO" id="GO:0003677">
    <property type="term" value="F:DNA binding"/>
    <property type="evidence" value="ECO:0007669"/>
    <property type="project" value="UniProtKB-KW"/>
</dbReference>
<dbReference type="EMBL" id="MKIO01000024">
    <property type="protein sequence ID" value="OLP56141.1"/>
    <property type="molecule type" value="Genomic_DNA"/>
</dbReference>
<evidence type="ECO:0000256" key="2">
    <source>
        <dbReference type="ARBA" id="ARBA00023015"/>
    </source>
</evidence>
<dbReference type="NCBIfam" id="NF005143">
    <property type="entry name" value="PRK06596.1"/>
    <property type="match status" value="1"/>
</dbReference>
<reference evidence="10" key="2">
    <citation type="submission" date="2016-12" db="EMBL/GenBank/DDBJ databases">
        <authorList>
            <person name="Zhang X."/>
            <person name="Zhao J."/>
        </authorList>
    </citation>
    <scope>NUCLEOTIDE SEQUENCE</scope>
    <source>
        <strain evidence="10">RD15</strain>
    </source>
</reference>
<evidence type="ECO:0000256" key="5">
    <source>
        <dbReference type="ARBA" id="ARBA00023163"/>
    </source>
</evidence>
<keyword evidence="12" id="KW-1185">Reference proteome</keyword>
<proteinExistence type="inferred from homology"/>
<keyword evidence="3 6" id="KW-0731">Sigma factor</keyword>
<dbReference type="Proteomes" id="UP000192652">
    <property type="component" value="Unassembled WGS sequence"/>
</dbReference>
<evidence type="ECO:0000256" key="3">
    <source>
        <dbReference type="ARBA" id="ARBA00023082"/>
    </source>
</evidence>
<evidence type="ECO:0000313" key="12">
    <source>
        <dbReference type="Proteomes" id="UP000192652"/>
    </source>
</evidence>
<dbReference type="Gene3D" id="1.20.140.160">
    <property type="match status" value="1"/>
</dbReference>
<dbReference type="GO" id="GO:0016987">
    <property type="term" value="F:sigma factor activity"/>
    <property type="evidence" value="ECO:0007669"/>
    <property type="project" value="UniProtKB-KW"/>
</dbReference>
<dbReference type="PRINTS" id="PR00046">
    <property type="entry name" value="SIGMA70FCT"/>
</dbReference>
<dbReference type="RefSeq" id="WP_075634219.1">
    <property type="nucleotide sequence ID" value="NZ_MKIO01000024.1"/>
</dbReference>